<comment type="caution">
    <text evidence="1">The sequence shown here is derived from an EMBL/GenBank/DDBJ whole genome shotgun (WGS) entry which is preliminary data.</text>
</comment>
<organism evidence="1 2">
    <name type="scientific">Ehrlichia ruminantium</name>
    <name type="common">heartwater rickettsia</name>
    <name type="synonym">Cowdria ruminantium</name>
    <dbReference type="NCBI Taxonomy" id="779"/>
    <lineage>
        <taxon>Bacteria</taxon>
        <taxon>Pseudomonadati</taxon>
        <taxon>Pseudomonadota</taxon>
        <taxon>Alphaproteobacteria</taxon>
        <taxon>Rickettsiales</taxon>
        <taxon>Anaplasmataceae</taxon>
        <taxon>Ehrlichia</taxon>
    </lineage>
</organism>
<sequence length="47" mass="5710">MYLYNQNLKIFTVYTKSRSYISNKIATTIYYSIKYKILNNQIRIPII</sequence>
<dbReference type="AlphaFoldDB" id="A0A170TF57"/>
<dbReference type="EMBL" id="BDDM01000327">
    <property type="protein sequence ID" value="GAT78822.1"/>
    <property type="molecule type" value="Genomic_DNA"/>
</dbReference>
<accession>A0A170TF57</accession>
<evidence type="ECO:0000313" key="2">
    <source>
        <dbReference type="Proteomes" id="UP000092731"/>
    </source>
</evidence>
<evidence type="ECO:0000313" key="1">
    <source>
        <dbReference type="EMBL" id="GAT78822.1"/>
    </source>
</evidence>
<gene>
    <name evidence="1" type="ORF">EHRUM3_10550</name>
</gene>
<reference evidence="2" key="1">
    <citation type="submission" date="2016-05" db="EMBL/GenBank/DDBJ databases">
        <title>Draft genome sequences of four strains of Ehrlichia ruminantium, a tick-borne pathogen of ruminants, isolated from Zimbabwe, The Gambia and Ghana.</title>
        <authorList>
            <person name="Nakao R."/>
            <person name="Jongejan F."/>
            <person name="Sugimoto C."/>
        </authorList>
    </citation>
    <scope>NUCLEOTIDE SEQUENCE [LARGE SCALE GENOMIC DNA]</scope>
    <source>
        <strain evidence="2">Pokoase 417</strain>
    </source>
</reference>
<protein>
    <submittedName>
        <fullName evidence="1">Uncharacterized protein</fullName>
    </submittedName>
</protein>
<name>A0A170TF57_EHRRU</name>
<dbReference type="Proteomes" id="UP000092731">
    <property type="component" value="Unassembled WGS sequence"/>
</dbReference>
<proteinExistence type="predicted"/>